<keyword evidence="2 8" id="KW-0812">Transmembrane</keyword>
<feature type="repeat" description="ANK" evidence="7">
    <location>
        <begin position="296"/>
        <end position="328"/>
    </location>
</feature>
<keyword evidence="6 8" id="KW-0472">Membrane</keyword>
<dbReference type="EMBL" id="JAAALK010000282">
    <property type="protein sequence ID" value="KAG8081009.1"/>
    <property type="molecule type" value="Genomic_DNA"/>
</dbReference>
<feature type="repeat" description="ANK" evidence="7">
    <location>
        <begin position="35"/>
        <end position="67"/>
    </location>
</feature>
<organism evidence="10 11">
    <name type="scientific">Zizania palustris</name>
    <name type="common">Northern wild rice</name>
    <dbReference type="NCBI Taxonomy" id="103762"/>
    <lineage>
        <taxon>Eukaryota</taxon>
        <taxon>Viridiplantae</taxon>
        <taxon>Streptophyta</taxon>
        <taxon>Embryophyta</taxon>
        <taxon>Tracheophyta</taxon>
        <taxon>Spermatophyta</taxon>
        <taxon>Magnoliopsida</taxon>
        <taxon>Liliopsida</taxon>
        <taxon>Poales</taxon>
        <taxon>Poaceae</taxon>
        <taxon>BOP clade</taxon>
        <taxon>Oryzoideae</taxon>
        <taxon>Oryzeae</taxon>
        <taxon>Zizaniinae</taxon>
        <taxon>Zizania</taxon>
    </lineage>
</organism>
<dbReference type="PROSITE" id="PS50088">
    <property type="entry name" value="ANK_REPEAT"/>
    <property type="match status" value="6"/>
</dbReference>
<feature type="transmembrane region" description="Helical" evidence="8">
    <location>
        <begin position="541"/>
        <end position="562"/>
    </location>
</feature>
<dbReference type="Pfam" id="PF13962">
    <property type="entry name" value="PGG"/>
    <property type="match status" value="1"/>
</dbReference>
<feature type="repeat" description="ANK" evidence="7">
    <location>
        <begin position="332"/>
        <end position="365"/>
    </location>
</feature>
<dbReference type="InterPro" id="IPR026961">
    <property type="entry name" value="PGG_dom"/>
</dbReference>
<evidence type="ECO:0000256" key="5">
    <source>
        <dbReference type="ARBA" id="ARBA00023043"/>
    </source>
</evidence>
<dbReference type="PANTHER" id="PTHR24186">
    <property type="entry name" value="PROTEIN PHOSPHATASE 1 REGULATORY SUBUNIT"/>
    <property type="match status" value="1"/>
</dbReference>
<feature type="transmembrane region" description="Helical" evidence="8">
    <location>
        <begin position="428"/>
        <end position="452"/>
    </location>
</feature>
<evidence type="ECO:0000259" key="9">
    <source>
        <dbReference type="Pfam" id="PF13962"/>
    </source>
</evidence>
<keyword evidence="11" id="KW-1185">Reference proteome</keyword>
<sequence>MDPALHKAAVEGSTASLRSLLVHEDRKILDSITPMGNTALHIAAGLGHVAFARQILALNRDMLVAQNIDGDTALHLAARSGKLDTANMFIDYMDTAQPSQTEEAADPLLYRSDEPLMTANKAGNTPLHEAVRHRSSKLALRLLDKEPICAHISNKEMQTPLHIAAREGLVDVVAKILEQPWVPVSGEFNAASSGTPLHQAVLGGHIKVVEILLAKEKPELRIELKDSDGNTALHFAAQKNYARMVRTLLKHKEDFAHECNTAGQSALHVAANYGSTAAVAELLRHCPDAAEMLDRDGRNALHIAVSSGKVDAFKCLLRHVRPAEVINRGDKAGDTPLHLAAKLSRIKSALMLLKDHRVDPCLLNREGQSARSLVEERVAAGEMDAYLVYLWEKLKKSEASRCKNQKLPPVATYQSLRSRRVASGNDEYFELSVGTYTLVATLIATVTFAATFTMPGGYNQTSGTAIHADRVAFKIFVVSNTVAMCSSIVVVFCFIWAWRDPVKFKLDQLTWGHRLTVIACLAMIVSLMTSVYLTVLPSARWPAYLVIAIGACTPAVVVLILGKEVIYVPL</sequence>
<reference evidence="10" key="1">
    <citation type="journal article" date="2021" name="bioRxiv">
        <title>Whole Genome Assembly and Annotation of Northern Wild Rice, Zizania palustris L., Supports a Whole Genome Duplication in the Zizania Genus.</title>
        <authorList>
            <person name="Haas M."/>
            <person name="Kono T."/>
            <person name="Macchietto M."/>
            <person name="Millas R."/>
            <person name="McGilp L."/>
            <person name="Shao M."/>
            <person name="Duquette J."/>
            <person name="Hirsch C.N."/>
            <person name="Kimball J."/>
        </authorList>
    </citation>
    <scope>NUCLEOTIDE SEQUENCE</scope>
    <source>
        <tissue evidence="10">Fresh leaf tissue</tissue>
    </source>
</reference>
<keyword evidence="5 7" id="KW-0040">ANK repeat</keyword>
<comment type="caution">
    <text evidence="10">The sequence shown here is derived from an EMBL/GenBank/DDBJ whole genome shotgun (WGS) entry which is preliminary data.</text>
</comment>
<dbReference type="GO" id="GO:0005886">
    <property type="term" value="C:plasma membrane"/>
    <property type="evidence" value="ECO:0007669"/>
    <property type="project" value="TreeGrafter"/>
</dbReference>
<keyword evidence="3" id="KW-0677">Repeat</keyword>
<name>A0A8J5TGB9_ZIZPA</name>
<dbReference type="PROSITE" id="PS50297">
    <property type="entry name" value="ANK_REP_REGION"/>
    <property type="match status" value="4"/>
</dbReference>
<proteinExistence type="predicted"/>
<evidence type="ECO:0000313" key="11">
    <source>
        <dbReference type="Proteomes" id="UP000729402"/>
    </source>
</evidence>
<feature type="repeat" description="ANK" evidence="7">
    <location>
        <begin position="192"/>
        <end position="213"/>
    </location>
</feature>
<evidence type="ECO:0000256" key="7">
    <source>
        <dbReference type="PROSITE-ProRule" id="PRU00023"/>
    </source>
</evidence>
<dbReference type="AlphaFoldDB" id="A0A8J5TGB9"/>
<dbReference type="PANTHER" id="PTHR24186:SF50">
    <property type="entry name" value="ANKYRIN REPEAT-CONTAINING PROTEIN ITN1-LIKE ISOFORM X1"/>
    <property type="match status" value="1"/>
</dbReference>
<dbReference type="Proteomes" id="UP000729402">
    <property type="component" value="Unassembled WGS sequence"/>
</dbReference>
<evidence type="ECO:0000256" key="1">
    <source>
        <dbReference type="ARBA" id="ARBA00004141"/>
    </source>
</evidence>
<comment type="subcellular location">
    <subcellularLocation>
        <location evidence="1">Membrane</location>
        <topology evidence="1">Multi-pass membrane protein</topology>
    </subcellularLocation>
</comment>
<feature type="domain" description="PGG" evidence="9">
    <location>
        <begin position="432"/>
        <end position="533"/>
    </location>
</feature>
<dbReference type="SMART" id="SM00248">
    <property type="entry name" value="ANK"/>
    <property type="match status" value="9"/>
</dbReference>
<evidence type="ECO:0000313" key="10">
    <source>
        <dbReference type="EMBL" id="KAG8081009.1"/>
    </source>
</evidence>
<protein>
    <recommendedName>
        <fullName evidence="9">PGG domain-containing protein</fullName>
    </recommendedName>
</protein>
<feature type="repeat" description="ANK" evidence="7">
    <location>
        <begin position="228"/>
        <end position="260"/>
    </location>
</feature>
<accession>A0A8J5TGB9</accession>
<dbReference type="OrthoDB" id="10040922at2759"/>
<feature type="transmembrane region" description="Helical" evidence="8">
    <location>
        <begin position="515"/>
        <end position="535"/>
    </location>
</feature>
<evidence type="ECO:0000256" key="4">
    <source>
        <dbReference type="ARBA" id="ARBA00022989"/>
    </source>
</evidence>
<reference evidence="10" key="2">
    <citation type="submission" date="2021-02" db="EMBL/GenBank/DDBJ databases">
        <authorList>
            <person name="Kimball J.A."/>
            <person name="Haas M.W."/>
            <person name="Macchietto M."/>
            <person name="Kono T."/>
            <person name="Duquette J."/>
            <person name="Shao M."/>
        </authorList>
    </citation>
    <scope>NUCLEOTIDE SEQUENCE</scope>
    <source>
        <tissue evidence="10">Fresh leaf tissue</tissue>
    </source>
</reference>
<feature type="transmembrane region" description="Helical" evidence="8">
    <location>
        <begin position="472"/>
        <end position="495"/>
    </location>
</feature>
<gene>
    <name evidence="10" type="ORF">GUJ93_ZPchr0007g4243</name>
</gene>
<keyword evidence="4 8" id="KW-1133">Transmembrane helix</keyword>
<feature type="repeat" description="ANK" evidence="7">
    <location>
        <begin position="69"/>
        <end position="91"/>
    </location>
</feature>
<evidence type="ECO:0000256" key="6">
    <source>
        <dbReference type="ARBA" id="ARBA00023136"/>
    </source>
</evidence>
<evidence type="ECO:0000256" key="3">
    <source>
        <dbReference type="ARBA" id="ARBA00022737"/>
    </source>
</evidence>
<evidence type="ECO:0000256" key="2">
    <source>
        <dbReference type="ARBA" id="ARBA00022692"/>
    </source>
</evidence>
<dbReference type="InterPro" id="IPR002110">
    <property type="entry name" value="Ankyrin_rpt"/>
</dbReference>
<evidence type="ECO:0000256" key="8">
    <source>
        <dbReference type="SAM" id="Phobius"/>
    </source>
</evidence>
<dbReference type="Pfam" id="PF12796">
    <property type="entry name" value="Ank_2"/>
    <property type="match status" value="4"/>
</dbReference>